<name>A0A9Q1QPE3_9CARY</name>
<keyword evidence="2" id="KW-0472">Membrane</keyword>
<dbReference type="PANTHER" id="PTHR35699">
    <property type="entry name" value="F2J10.10 PROTEIN"/>
    <property type="match status" value="1"/>
</dbReference>
<feature type="transmembrane region" description="Helical" evidence="2">
    <location>
        <begin position="150"/>
        <end position="180"/>
    </location>
</feature>
<keyword evidence="2" id="KW-0812">Transmembrane</keyword>
<dbReference type="Proteomes" id="UP001153076">
    <property type="component" value="Unassembled WGS sequence"/>
</dbReference>
<gene>
    <name evidence="3" type="ORF">Cgig2_019504</name>
</gene>
<reference evidence="3" key="1">
    <citation type="submission" date="2022-04" db="EMBL/GenBank/DDBJ databases">
        <title>Carnegiea gigantea Genome sequencing and assembly v2.</title>
        <authorList>
            <person name="Copetti D."/>
            <person name="Sanderson M.J."/>
            <person name="Burquez A."/>
            <person name="Wojciechowski M.F."/>
        </authorList>
    </citation>
    <scope>NUCLEOTIDE SEQUENCE</scope>
    <source>
        <strain evidence="3">SGP5-SGP5p</strain>
        <tissue evidence="3">Aerial part</tissue>
    </source>
</reference>
<organism evidence="3 4">
    <name type="scientific">Carnegiea gigantea</name>
    <dbReference type="NCBI Taxonomy" id="171969"/>
    <lineage>
        <taxon>Eukaryota</taxon>
        <taxon>Viridiplantae</taxon>
        <taxon>Streptophyta</taxon>
        <taxon>Embryophyta</taxon>
        <taxon>Tracheophyta</taxon>
        <taxon>Spermatophyta</taxon>
        <taxon>Magnoliopsida</taxon>
        <taxon>eudicotyledons</taxon>
        <taxon>Gunneridae</taxon>
        <taxon>Pentapetalae</taxon>
        <taxon>Caryophyllales</taxon>
        <taxon>Cactineae</taxon>
        <taxon>Cactaceae</taxon>
        <taxon>Cactoideae</taxon>
        <taxon>Echinocereeae</taxon>
        <taxon>Carnegiea</taxon>
    </lineage>
</organism>
<dbReference type="PANTHER" id="PTHR35699:SF1">
    <property type="entry name" value="F2J10.10 PROTEIN"/>
    <property type="match status" value="1"/>
</dbReference>
<accession>A0A9Q1QPE3</accession>
<comment type="caution">
    <text evidence="3">The sequence shown here is derived from an EMBL/GenBank/DDBJ whole genome shotgun (WGS) entry which is preliminary data.</text>
</comment>
<dbReference type="EMBL" id="JAKOGI010000038">
    <property type="protein sequence ID" value="KAJ8447510.1"/>
    <property type="molecule type" value="Genomic_DNA"/>
</dbReference>
<evidence type="ECO:0008006" key="5">
    <source>
        <dbReference type="Google" id="ProtNLM"/>
    </source>
</evidence>
<feature type="region of interest" description="Disordered" evidence="1">
    <location>
        <begin position="92"/>
        <end position="124"/>
    </location>
</feature>
<evidence type="ECO:0000256" key="1">
    <source>
        <dbReference type="SAM" id="MobiDB-lite"/>
    </source>
</evidence>
<proteinExistence type="predicted"/>
<protein>
    <recommendedName>
        <fullName evidence="5">Tubulin alpha-6 chain</fullName>
    </recommendedName>
</protein>
<dbReference type="AlphaFoldDB" id="A0A9Q1QPE3"/>
<evidence type="ECO:0000256" key="2">
    <source>
        <dbReference type="SAM" id="Phobius"/>
    </source>
</evidence>
<keyword evidence="4" id="KW-1185">Reference proteome</keyword>
<evidence type="ECO:0000313" key="4">
    <source>
        <dbReference type="Proteomes" id="UP001153076"/>
    </source>
</evidence>
<dbReference type="OrthoDB" id="2016911at2759"/>
<keyword evidence="2" id="KW-1133">Transmembrane helix</keyword>
<feature type="compositionally biased region" description="Basic and acidic residues" evidence="1">
    <location>
        <begin position="94"/>
        <end position="113"/>
    </location>
</feature>
<sequence>MASLQMMNSGFCAFPRSKLRDSRCFSMSNLGSKSHVKGFVKLPGRRRSSVRKTHRISCELQNGSSQNSGEEPPESLFMKELRRRGITPTSLLEETNRSAIDEETKEQGGDRSSKRNTVATGIGRSLANQREQSMALNSEGLEGLIPRAKLLVTLGGTFFLAFWPLILITIASFAALYLYFGPSFIHDASEMPVVPPQYVDPSVLLQDERIGQ</sequence>
<evidence type="ECO:0000313" key="3">
    <source>
        <dbReference type="EMBL" id="KAJ8447510.1"/>
    </source>
</evidence>